<reference evidence="1" key="1">
    <citation type="submission" date="2022-11" db="EMBL/GenBank/DDBJ databases">
        <title>Genome Sequence of Boeremia exigua.</title>
        <authorList>
            <person name="Buettner E."/>
        </authorList>
    </citation>
    <scope>NUCLEOTIDE SEQUENCE</scope>
    <source>
        <strain evidence="1">CU02</strain>
    </source>
</reference>
<accession>A0ACC2HSF6</accession>
<organism evidence="1 2">
    <name type="scientific">Boeremia exigua</name>
    <dbReference type="NCBI Taxonomy" id="749465"/>
    <lineage>
        <taxon>Eukaryota</taxon>
        <taxon>Fungi</taxon>
        <taxon>Dikarya</taxon>
        <taxon>Ascomycota</taxon>
        <taxon>Pezizomycotina</taxon>
        <taxon>Dothideomycetes</taxon>
        <taxon>Pleosporomycetidae</taxon>
        <taxon>Pleosporales</taxon>
        <taxon>Pleosporineae</taxon>
        <taxon>Didymellaceae</taxon>
        <taxon>Boeremia</taxon>
    </lineage>
</organism>
<gene>
    <name evidence="1" type="ORF">OPT61_g9825</name>
</gene>
<evidence type="ECO:0000313" key="2">
    <source>
        <dbReference type="Proteomes" id="UP001153331"/>
    </source>
</evidence>
<protein>
    <submittedName>
        <fullName evidence="1">Uncharacterized protein</fullName>
    </submittedName>
</protein>
<sequence length="381" mass="40856">MVNTTTIHQACAASSAAVQIGRLQRQMAGRRKFPHGFLCSSLLVLGRYRPMRRTGYAAAAALRENCATRSPHAELESNLRRGMTSHELGLGCAKDTDSRYAAISNTLQSRQAIASRSSEKTAQTRNSSIYFLSEHPRRNQLLDPENTNGDSLQLSRPSAERSTGIPHPEASCRRPRNETERNQPRCAADHTCPIRPLLTPILLLGVAAPRGGAVSREAGHCGVGTTWPARPGRGSQGGREGEKVLKFKKFAPKEEEGDKSDTEMVIAAQPAGIDVDSEYGNYVEDDDNDADRMSFYASTGGGSIASKITSSSSCPSKTPSASWTSAPARDSGPSTWPTTSPTPRSPPQTSAPSTRPTSRPTSPLKSTTQTPPSPIPRTTST</sequence>
<dbReference type="EMBL" id="JAPHNI010001297">
    <property type="protein sequence ID" value="KAJ8106011.1"/>
    <property type="molecule type" value="Genomic_DNA"/>
</dbReference>
<comment type="caution">
    <text evidence="1">The sequence shown here is derived from an EMBL/GenBank/DDBJ whole genome shotgun (WGS) entry which is preliminary data.</text>
</comment>
<proteinExistence type="predicted"/>
<keyword evidence="2" id="KW-1185">Reference proteome</keyword>
<evidence type="ECO:0000313" key="1">
    <source>
        <dbReference type="EMBL" id="KAJ8106011.1"/>
    </source>
</evidence>
<dbReference type="Proteomes" id="UP001153331">
    <property type="component" value="Unassembled WGS sequence"/>
</dbReference>
<name>A0ACC2HSF6_9PLEO</name>